<sequence length="1524" mass="170563">MLTVFILLFYTDMRQVAAMGRSDTFEIDYRPVNATITIDDSNSLFVQFHNDSSTATITGLNVYLTSNRELSLPLSLWQRIEITESSYLLDPDTYDITPNTRYRLRISANDSEVELDPSHEIIIPTGNGVPLPPSDVVISLTENHTVAVSFKPVQFRRGRRKFATDYLVEYTDSPVRAPDEWVKVPVKMNKQKGNKDVVALLPGLDPNITYYLTVKSMCAKNAGAASPVEQFNIGQLNSKRPRVKIVEGTRLDLFPSTDVTLALTCTGSGKSSLPQLSWSLDGVPLVDQQGGYHIYQTAHTLDEKVTSLLKADTRTRSGNFTCVAVNEDGESSATIEVRILGPGSYPADININYGQDGFEMSWQPPIISNGMITAYIIYHTTSENSQLADWHKIQLNATETNVTIPVEHERTDYFFRVQAATGQGPGIISPPFRVKSGSKVRPLNASVVLLNVPSSGSIVDPGTVVEFKCSATGSPLPDLSYYMLSKDGQVDETSSVSIDKNTSQSAESVVIHKELTTSHQIVCVATNSLEKIENRVLVQVKKPGSPPRNVQYTIENESEIQLSWSPPELWNEPITSYKVYLTKDVSEPLSNWLSVVTDLPSILLDEDHLDPESTYYVKISAINDYGEGPSTEHPISFYSPSGGPQDPPRHVVIEFDEANAIMLRWHQPLHPKGKIRFYTIYFTKDPGLSDDLYREWETVTVPGNGNRTTFRLHQAEHNLRPKTLYRVRISASNSMGEGPSTSVTEFETAVAELPVPTDIEVSVDEDNTVHLSFIAVRNPEDHSQIVQDYKVSVSASEDTLNARWHPIEQISTMTDQLTNKVQVAIDGAMLQKNTNYWINVASDLPTQTRVQASKPKRLRTGDGEVTPTVVINEGDYISRDPDVSTSISITCDAEGVPRPRIEWIFDDTVVNTSKFYKIDDVTLDYETNPRSKRSKITMISAVKAGVLTCRAVNNKASTNASITIEIRGPGSPPANVNIYQIRNGFNLSWNEPDIPNGNITKYIIYYTHRNTDDLNDWTTLLLEPNVQTTEIMIDRELTRYRFRLQSISELGPGIISPVYEISSSRKYVPLEVNLHLVEFEGTWMDDETAAEVEPSTEIQFFCQASGNPIPAVTFFWETMEDDDDGLEPGSTSVLLEQRLRHDYKIDTMIASVTTHTSRNLVCRANNTDGVSESKVAIRINKPGGPPTGIKYTISADNNVTLKWLKPDYANGNLTGYNVYLHNNVTTPVELWRRFELDSEETELFLVRGQLKPSSTYYFVLSANNTYGEGPKSRPIEINTATGGPMDAPHHVDIRVDEHNKVKISWKPPHHPNGQLQNYTIYYTRSRVSDPKGHDGTYKKWQVLGISPLVNTYIIDGRLDGLLPHEQYRLMMSATNDLSEGPPTKVYKFRTRSGVAGKPSNISIVQQFAATVISFDRLYDTRGATPVWIKKFRLHRADGAEVRDETEWTTTELMDVAEEGAAESRLEIPHTLGYFHSHSYWIRLQGVTDQGELGEMSLAIRFTFLNGHSNGDDNGRKRKIKEPPL</sequence>
<dbReference type="PROSITE" id="PS50835">
    <property type="entry name" value="IG_LIKE"/>
    <property type="match status" value="3"/>
</dbReference>
<keyword evidence="1" id="KW-0677">Repeat</keyword>
<dbReference type="InterPro" id="IPR007110">
    <property type="entry name" value="Ig-like_dom"/>
</dbReference>
<dbReference type="Pfam" id="PF07679">
    <property type="entry name" value="I-set"/>
    <property type="match status" value="1"/>
</dbReference>
<evidence type="ECO:0000256" key="2">
    <source>
        <dbReference type="SAM" id="SignalP"/>
    </source>
</evidence>
<dbReference type="CDD" id="cd00063">
    <property type="entry name" value="FN3"/>
    <property type="match status" value="7"/>
</dbReference>
<feature type="domain" description="Fibronectin type-III" evidence="4">
    <location>
        <begin position="342"/>
        <end position="439"/>
    </location>
</feature>
<organism evidence="5 6">
    <name type="scientific">Steinernema hermaphroditum</name>
    <dbReference type="NCBI Taxonomy" id="289476"/>
    <lineage>
        <taxon>Eukaryota</taxon>
        <taxon>Metazoa</taxon>
        <taxon>Ecdysozoa</taxon>
        <taxon>Nematoda</taxon>
        <taxon>Chromadorea</taxon>
        <taxon>Rhabditida</taxon>
        <taxon>Tylenchina</taxon>
        <taxon>Panagrolaimomorpha</taxon>
        <taxon>Strongyloidoidea</taxon>
        <taxon>Steinernematidae</taxon>
        <taxon>Steinernema</taxon>
    </lineage>
</organism>
<reference evidence="5" key="1">
    <citation type="submission" date="2023-06" db="EMBL/GenBank/DDBJ databases">
        <title>Genomic analysis of the entomopathogenic nematode Steinernema hermaphroditum.</title>
        <authorList>
            <person name="Schwarz E.M."/>
            <person name="Heppert J.K."/>
            <person name="Baniya A."/>
            <person name="Schwartz H.T."/>
            <person name="Tan C.-H."/>
            <person name="Antoshechkin I."/>
            <person name="Sternberg P.W."/>
            <person name="Goodrich-Blair H."/>
            <person name="Dillman A.R."/>
        </authorList>
    </citation>
    <scope>NUCLEOTIDE SEQUENCE</scope>
    <source>
        <strain evidence="5">PS9179</strain>
        <tissue evidence="5">Whole animal</tissue>
    </source>
</reference>
<dbReference type="SMART" id="SM00409">
    <property type="entry name" value="IG"/>
    <property type="match status" value="4"/>
</dbReference>
<dbReference type="Pfam" id="PF00041">
    <property type="entry name" value="fn3"/>
    <property type="match status" value="6"/>
</dbReference>
<dbReference type="InterPro" id="IPR003599">
    <property type="entry name" value="Ig_sub"/>
</dbReference>
<accession>A0AA39I8F2</accession>
<keyword evidence="2" id="KW-0732">Signal</keyword>
<dbReference type="SMART" id="SM00060">
    <property type="entry name" value="FN3"/>
    <property type="match status" value="8"/>
</dbReference>
<feature type="domain" description="Fibronectin type-III" evidence="4">
    <location>
        <begin position="132"/>
        <end position="236"/>
    </location>
</feature>
<feature type="domain" description="Fibronectin type-III" evidence="4">
    <location>
        <begin position="647"/>
        <end position="751"/>
    </location>
</feature>
<dbReference type="PROSITE" id="PS50853">
    <property type="entry name" value="FN3"/>
    <property type="match status" value="7"/>
</dbReference>
<feature type="signal peptide" evidence="2">
    <location>
        <begin position="1"/>
        <end position="18"/>
    </location>
</feature>
<name>A0AA39I8F2_9BILA</name>
<dbReference type="InterPro" id="IPR003961">
    <property type="entry name" value="FN3_dom"/>
</dbReference>
<dbReference type="InterPro" id="IPR013098">
    <property type="entry name" value="Ig_I-set"/>
</dbReference>
<proteinExistence type="predicted"/>
<feature type="domain" description="Fibronectin type-III" evidence="4">
    <location>
        <begin position="1287"/>
        <end position="1393"/>
    </location>
</feature>
<feature type="domain" description="Ig-like" evidence="3">
    <location>
        <begin position="241"/>
        <end position="338"/>
    </location>
</feature>
<feature type="chain" id="PRO_5041433331" evidence="2">
    <location>
        <begin position="19"/>
        <end position="1524"/>
    </location>
</feature>
<evidence type="ECO:0000259" key="3">
    <source>
        <dbReference type="PROSITE" id="PS50835"/>
    </source>
</evidence>
<feature type="domain" description="Fibronectin type-III" evidence="4">
    <location>
        <begin position="546"/>
        <end position="642"/>
    </location>
</feature>
<feature type="domain" description="Fibronectin type-III" evidence="4">
    <location>
        <begin position="972"/>
        <end position="1066"/>
    </location>
</feature>
<evidence type="ECO:0000259" key="4">
    <source>
        <dbReference type="PROSITE" id="PS50853"/>
    </source>
</evidence>
<evidence type="ECO:0000313" key="5">
    <source>
        <dbReference type="EMBL" id="KAK0419722.1"/>
    </source>
</evidence>
<dbReference type="SUPFAM" id="SSF49265">
    <property type="entry name" value="Fibronectin type III"/>
    <property type="match status" value="6"/>
</dbReference>
<dbReference type="InterPro" id="IPR050964">
    <property type="entry name" value="Striated_Muscle_Regulatory"/>
</dbReference>
<comment type="caution">
    <text evidence="5">The sequence shown here is derived from an EMBL/GenBank/DDBJ whole genome shotgun (WGS) entry which is preliminary data.</text>
</comment>
<dbReference type="EMBL" id="JAUCMV010000002">
    <property type="protein sequence ID" value="KAK0419722.1"/>
    <property type="molecule type" value="Genomic_DNA"/>
</dbReference>
<dbReference type="InterPro" id="IPR013783">
    <property type="entry name" value="Ig-like_fold"/>
</dbReference>
<feature type="domain" description="Fibronectin type-III" evidence="4">
    <location>
        <begin position="1185"/>
        <end position="1282"/>
    </location>
</feature>
<dbReference type="InterPro" id="IPR036179">
    <property type="entry name" value="Ig-like_dom_sf"/>
</dbReference>
<dbReference type="PANTHER" id="PTHR13817">
    <property type="entry name" value="TITIN"/>
    <property type="match status" value="1"/>
</dbReference>
<feature type="domain" description="Ig-like" evidence="3">
    <location>
        <begin position="1069"/>
        <end position="1178"/>
    </location>
</feature>
<protein>
    <submittedName>
        <fullName evidence="5">Uncharacterized protein</fullName>
    </submittedName>
</protein>
<dbReference type="PANTHER" id="PTHR13817:SF173">
    <property type="entry name" value="FRAZZLED"/>
    <property type="match status" value="1"/>
</dbReference>
<gene>
    <name evidence="5" type="ORF">QR680_014289</name>
</gene>
<feature type="domain" description="Ig-like" evidence="3">
    <location>
        <begin position="855"/>
        <end position="965"/>
    </location>
</feature>
<evidence type="ECO:0000256" key="1">
    <source>
        <dbReference type="ARBA" id="ARBA00022737"/>
    </source>
</evidence>
<dbReference type="InterPro" id="IPR036116">
    <property type="entry name" value="FN3_sf"/>
</dbReference>
<dbReference type="Proteomes" id="UP001175271">
    <property type="component" value="Unassembled WGS sequence"/>
</dbReference>
<dbReference type="Gene3D" id="2.60.40.10">
    <property type="entry name" value="Immunoglobulins"/>
    <property type="match status" value="11"/>
</dbReference>
<evidence type="ECO:0000313" key="6">
    <source>
        <dbReference type="Proteomes" id="UP001175271"/>
    </source>
</evidence>
<keyword evidence="6" id="KW-1185">Reference proteome</keyword>
<dbReference type="SUPFAM" id="SSF48726">
    <property type="entry name" value="Immunoglobulin"/>
    <property type="match status" value="3"/>
</dbReference>